<dbReference type="InterPro" id="IPR011051">
    <property type="entry name" value="RmlC_Cupin_sf"/>
</dbReference>
<dbReference type="InterPro" id="IPR009057">
    <property type="entry name" value="Homeodomain-like_sf"/>
</dbReference>
<dbReference type="PROSITE" id="PS01124">
    <property type="entry name" value="HTH_ARAC_FAMILY_2"/>
    <property type="match status" value="1"/>
</dbReference>
<name>A0A212JP24_9BACT</name>
<dbReference type="SUPFAM" id="SSF46689">
    <property type="entry name" value="Homeodomain-like"/>
    <property type="match status" value="2"/>
</dbReference>
<dbReference type="PRINTS" id="PR00032">
    <property type="entry name" value="HTHARAC"/>
</dbReference>
<dbReference type="InterPro" id="IPR013096">
    <property type="entry name" value="Cupin_2"/>
</dbReference>
<evidence type="ECO:0000256" key="3">
    <source>
        <dbReference type="ARBA" id="ARBA00023163"/>
    </source>
</evidence>
<reference evidence="5" key="1">
    <citation type="submission" date="2016-04" db="EMBL/GenBank/DDBJ databases">
        <authorList>
            <person name="Evans L.H."/>
            <person name="Alamgir A."/>
            <person name="Owens N."/>
            <person name="Weber N.D."/>
            <person name="Virtaneva K."/>
            <person name="Barbian K."/>
            <person name="Babar A."/>
            <person name="Rosenke K."/>
        </authorList>
    </citation>
    <scope>NUCLEOTIDE SEQUENCE</scope>
    <source>
        <strain evidence="5">86-1</strain>
    </source>
</reference>
<evidence type="ECO:0000256" key="1">
    <source>
        <dbReference type="ARBA" id="ARBA00023015"/>
    </source>
</evidence>
<dbReference type="Gene3D" id="1.10.10.60">
    <property type="entry name" value="Homeodomain-like"/>
    <property type="match status" value="2"/>
</dbReference>
<dbReference type="PANTHER" id="PTHR43280:SF2">
    <property type="entry name" value="HTH-TYPE TRANSCRIPTIONAL REGULATOR EXSA"/>
    <property type="match status" value="1"/>
</dbReference>
<dbReference type="InterPro" id="IPR018060">
    <property type="entry name" value="HTH_AraC"/>
</dbReference>
<keyword evidence="3" id="KW-0804">Transcription</keyword>
<dbReference type="Pfam" id="PF12833">
    <property type="entry name" value="HTH_18"/>
    <property type="match status" value="1"/>
</dbReference>
<dbReference type="Gene3D" id="2.60.120.10">
    <property type="entry name" value="Jelly Rolls"/>
    <property type="match status" value="1"/>
</dbReference>
<dbReference type="SMART" id="SM00342">
    <property type="entry name" value="HTH_ARAC"/>
    <property type="match status" value="1"/>
</dbReference>
<dbReference type="InterPro" id="IPR014710">
    <property type="entry name" value="RmlC-like_jellyroll"/>
</dbReference>
<dbReference type="GO" id="GO:0003700">
    <property type="term" value="F:DNA-binding transcription factor activity"/>
    <property type="evidence" value="ECO:0007669"/>
    <property type="project" value="InterPro"/>
</dbReference>
<protein>
    <submittedName>
        <fullName evidence="5">Putative AraC-family transcriptional regulator</fullName>
    </submittedName>
</protein>
<evidence type="ECO:0000259" key="4">
    <source>
        <dbReference type="PROSITE" id="PS01124"/>
    </source>
</evidence>
<evidence type="ECO:0000256" key="2">
    <source>
        <dbReference type="ARBA" id="ARBA00023125"/>
    </source>
</evidence>
<keyword evidence="2" id="KW-0238">DNA-binding</keyword>
<dbReference type="AlphaFoldDB" id="A0A212JP24"/>
<evidence type="ECO:0000313" key="5">
    <source>
        <dbReference type="EMBL" id="SBW01151.1"/>
    </source>
</evidence>
<dbReference type="RefSeq" id="WP_296941615.1">
    <property type="nucleotide sequence ID" value="NZ_LT599032.1"/>
</dbReference>
<sequence length="298" mass="35371">MGRKRQVLFEKIIYQDGYSFGERTFRFDSIYKTWHYHPEYELMYIREGEGNFFIDNAVYPFKKGDLYFIGANIPHIFACDMEYNKAQGYTYIRQVVQFTEKILPQDFTEQREFSNIARLLDRGRFGIDFTASRSAKQVVELLDMIPESNSIRKIWDVYKMLDILGQEQDYEQLLAYDCNELGNHKDDVVNKVYLYLKANMHNEIRLNDIAEFVNYCPNTLCNYFKKSTGKTIFNYLNEIRIQHSWKLLAHTDKNIVEIAYESGYNSISHFNEQFVKYSGVTPTDYRVSHQKSMELKGL</sequence>
<feature type="domain" description="HTH araC/xylS-type" evidence="4">
    <location>
        <begin position="190"/>
        <end position="288"/>
    </location>
</feature>
<keyword evidence="1" id="KW-0805">Transcription regulation</keyword>
<dbReference type="SUPFAM" id="SSF51182">
    <property type="entry name" value="RmlC-like cupins"/>
    <property type="match status" value="1"/>
</dbReference>
<dbReference type="GO" id="GO:0043565">
    <property type="term" value="F:sequence-specific DNA binding"/>
    <property type="evidence" value="ECO:0007669"/>
    <property type="project" value="InterPro"/>
</dbReference>
<dbReference type="Pfam" id="PF07883">
    <property type="entry name" value="Cupin_2"/>
    <property type="match status" value="1"/>
</dbReference>
<dbReference type="EMBL" id="FLUM01000002">
    <property type="protein sequence ID" value="SBW01151.1"/>
    <property type="molecule type" value="Genomic_DNA"/>
</dbReference>
<dbReference type="InterPro" id="IPR020449">
    <property type="entry name" value="Tscrpt_reg_AraC-type_HTH"/>
</dbReference>
<dbReference type="PANTHER" id="PTHR43280">
    <property type="entry name" value="ARAC-FAMILY TRANSCRIPTIONAL REGULATOR"/>
    <property type="match status" value="1"/>
</dbReference>
<proteinExistence type="predicted"/>
<accession>A0A212JP24</accession>
<gene>
    <name evidence="5" type="ORF">KL86DYS1_20382</name>
</gene>
<organism evidence="5">
    <name type="scientific">uncultured Dysgonomonas sp</name>
    <dbReference type="NCBI Taxonomy" id="206096"/>
    <lineage>
        <taxon>Bacteria</taxon>
        <taxon>Pseudomonadati</taxon>
        <taxon>Bacteroidota</taxon>
        <taxon>Bacteroidia</taxon>
        <taxon>Bacteroidales</taxon>
        <taxon>Dysgonomonadaceae</taxon>
        <taxon>Dysgonomonas</taxon>
        <taxon>environmental samples</taxon>
    </lineage>
</organism>